<dbReference type="PROSITE" id="PS50172">
    <property type="entry name" value="BRCT"/>
    <property type="match status" value="1"/>
</dbReference>
<feature type="region of interest" description="Disordered" evidence="2">
    <location>
        <begin position="818"/>
        <end position="849"/>
    </location>
</feature>
<evidence type="ECO:0000313" key="5">
    <source>
        <dbReference type="Proteomes" id="UP000274082"/>
    </source>
</evidence>
<dbReference type="OrthoDB" id="251770at2759"/>
<feature type="compositionally biased region" description="Polar residues" evidence="2">
    <location>
        <begin position="1876"/>
        <end position="1886"/>
    </location>
</feature>
<feature type="compositionally biased region" description="Basic and acidic residues" evidence="2">
    <location>
        <begin position="1100"/>
        <end position="1111"/>
    </location>
</feature>
<protein>
    <recommendedName>
        <fullName evidence="3">BRCT domain-containing protein</fullName>
    </recommendedName>
</protein>
<keyword evidence="5" id="KW-1185">Reference proteome</keyword>
<feature type="region of interest" description="Disordered" evidence="2">
    <location>
        <begin position="1402"/>
        <end position="1421"/>
    </location>
</feature>
<dbReference type="Proteomes" id="UP000274082">
    <property type="component" value="Chromosome 26"/>
</dbReference>
<sequence>MADRTHPLRSHTKVLAAVKPNLETRKNHQLDLSGPRRSNSDAEDHHGENRSSEEDAKTTREPQEHLHSRGEAHAGFKPLSSFSSAAASAGPTCLVSFTGFRDEDEWGENGDEGNDAYGNPFAHAAGGDAIPCADSLSVCTQMVSVLPGVRVESKLTSSTTVLVARRGFTRKRLLAARQGIPVVLPKWVAMGCPALPTSGGVCGASGAASASLHDLYAVPWLYGYAFSTTGLSTSEKAAIDSVCTAHGAVVEPSLTYKCDVLLTSAECVQALQRLLRADREGDAAQRRLNQRLRHAAMQRANAGLMESSGPEMAPPGRRGGAPKAAWLTDKVRFALELDVPVVDYVKLFTMLRLDRLPPPTWTHGIAAVMYKSSTQTRRPCNDDAEDGQHQYADALDGSDFDAILEVCRVGSPAGGSSEWTRILSVFADRGDASTASCGLQSDGGAADNGKEGRTSPIPLDSIALGGDSRQSSSSCTDSASTVSDPDAWEELLGCALASSLDEQQTRRADAYPGVSSSADAINAADHLTGTTPTTATATTATTTISPALEAGLERLTVNTADVENLANAGAEEPSTLQVVLPDYYSANTGLGLPPGSSSQGCHAGQELLTATVGASWGTAAVDPSPRWTTNALLHREPAPPRQSSRTDELIACEQRDGADAAALGQRTAEYYAMHRSAERFPPQLPARDAVPQHAAAMRPDDRVAALSQTFAGGGELLAATQDLVESCVAADELDLASAQQLDACETRVRGATTARRASPLLAMHPPYLTICVLGCTELELRKTARWCEQCRLLRSPVPTSATDIVLLGSRLLTKKRYTMRPAVDSRDDERGTKRGKKRRPQRPALRRSALSTGSFGANCHRCDHAGHGVAVTIRYWEMDAAVVRTLADVCGIPRSRMAPLRWLEDAASEAQKACETAKLAAKSEAAQRSAAHGRTVDGKGRYTDTCWTAVTTPPETLVGLLEEHLAAAAESEASAALARRPLFHALPPLSPDELPDMADLKYYIRVRQAPAISWASSATPIAAQGLHGIAAAAASAGLESRKQVKDGEMHYSARPDLGNSAKQPASSSAPVEEDDSLTAATSVSVVSVTAPASSSVQQPLHEEKTSLGAEDAQHSYKEALETAVRRFTQLVALFRVSGDGDEAQGSAGAAEIGREGRGTVLAACHFCCVEGEYARVDWAVVRGLIRYGGGRVEKRAAHDWETLWQQQPSVAVAATSAGAQQDQEAQRFARALRRGVAYARLRQKLRRVRGDVETAHQTSRQARDKMPSGCNGAVCASADAEQANAAEVARLTAKLQLMSHLCQQAPVLCLLPHSFQRAAGDESGMASAADATVRRKKGLPGRAAAGPASAYKRLHALHRLPAVTMDYVLACVAVGYCLNPHSCFLFDMSIPSAPDMRLFHHQHEQRGGGGAPSQKAPARHTGTQLRLDVEGSITPEGNGDEAGQRSRAGAVTAGNGCVGQARAPPYRPALSSWVLERRYSKTDSVGVCISVLWKLPTPPAAEGERCWSRVEAASPSATTATIEPRLTPDASLVPLLRVLLLGLRNAVGALGGHVADTFSPSAVTHVVSVDVGGILSGTIGDAFTSDVVSKRDAVVGSSDGGRFFPYWPMESIESVARCAARDEVSLVGLEWLAACVEWGAFVDEAGYAPPADLLALVQVEKQKALLASSQAARTAVHRRAAQAQRPPPPWQSPNHCRPSEHRGHVAAPSPADPAPSGALEAHEASRAPHLEQHRKRVGIPPRGALESGAPHTPPHPRLLDYGPTPDKGDKEMEEHKECRTPVMRRVSGASTTWCDSGVEPCTPPVRDAPPPGNVAQHRQQSPPPQPLSSPVPPPPCSQTPSGPQSTSQSMTLRACSAGTPSAGGHGHHLQHRRRYSSSASQHNTRSLLEQQDAEAYVEHLGNLFNFFSPGSTPLPSSAQRWRERSIATHADPDAGTPQRLCSPLLPHTPSQLHPSKVTFSPREPHPHCERMRERGASGTSSSSECTQVLTPSKTGATLQMTGAETTGSTVGASNALSTPRRRTLRGAAAAAAATAAYTSSATKNSALSSPDKQRRCTEEVAIGMNSSVADLQRSRALVEVVNGPYDVESAAPDASAPPPQRFILPSLLGGSTELSRGGTVEAKADGVSSTTTISCEEADAKQRQPQGGGCTGSVRGAQTLDELAEGMGPRSIGMAAGTAQQHQAHKRSRAAGGQQDASHARVHVALDGPYHSGPEAFSWMHDVIPDSQPQRQDIAVVACADAELMSGDVLVPTTFIAATAEVYAPTPAATAETAAGSGHCKDAATRLLAGDREEAEHKDGTKGVSPAPDVIDTATVLPIPRPLTATGPTTSLEHTAVRPLLGSCSAPRRPSSPPYPSTTIVADAYEGASIVANAAEEEQRCGAQCAHTDSNAQGLSPWSRHRPLSLSRRPSPSPAPAPSPLHTEPTALGAGTAAATLPRATVATSCTYECLRIYVLHDLPYREVRVRRCEEALEVLTRRRDGVEPRPPIGGGLRTAEPPVKGGDHCGSVDVASDPSLPPTAMHPAPPLRFVARCEDADVVVTHQINLRESVLVAAAAGCWVVRPGFLECVAAVLNGACCWSDKSRTTSFMQNPWPTLQLQPQRHLALATAAAAPVTAAKKTSALCVARLRKALPTYEWTAEVLPRVPASGCPPESGSMLPLQRALVQQCRRQRQMREQAAGGSVASGDAGQPFAASRPRQRPFEGNSFVLLSSFPAVNMFRARGTRTAEVGVTDAESCGTSSRVRAIERILETGGGCLCCSVQVGSAAADEGEKTDGITDIVAASTHVPPAAQQRLRCCVCAPSLHGQGYEPPRRGLAYTSAAVVMDAALYHDLLWLICYQVHRKPSETLYVLLDGSLLGTSADDDHAGTVVYVSPAPHTAVTAGAAAAAGAGRNGEEADSARLLATSSLSEHDRIYKKRRIEDVEAHNSTQPTAEPASEAATVAAGAFAVPTTCTVAAWISSWLLASPNDSSFSKAGDGPPPCRRGYAPAAAQAMRGHLCACCAAVSAVDDDVRVPSSARVSYNVADVPFAVPSVQEVHQACIDVGGDTKAGSPMSASRVAVRRIEFRSTGWVGACVAAGGAAVMAAATDGWMRECEAHTLWGTLFLE</sequence>
<feature type="compositionally biased region" description="Basic residues" evidence="2">
    <location>
        <begin position="833"/>
        <end position="845"/>
    </location>
</feature>
<feature type="region of interest" description="Disordered" evidence="2">
    <location>
        <begin position="1949"/>
        <end position="2027"/>
    </location>
</feature>
<feature type="compositionally biased region" description="Polar residues" evidence="2">
    <location>
        <begin position="1060"/>
        <end position="1069"/>
    </location>
</feature>
<proteinExistence type="predicted"/>
<feature type="compositionally biased region" description="Low complexity" evidence="2">
    <location>
        <begin position="467"/>
        <end position="482"/>
    </location>
</feature>
<evidence type="ECO:0000256" key="1">
    <source>
        <dbReference type="ARBA" id="ARBA00022737"/>
    </source>
</evidence>
<feature type="compositionally biased region" description="Basic and acidic residues" evidence="2">
    <location>
        <begin position="1962"/>
        <end position="1975"/>
    </location>
</feature>
<dbReference type="SUPFAM" id="SSF52113">
    <property type="entry name" value="BRCT domain"/>
    <property type="match status" value="1"/>
</dbReference>
<dbReference type="VEuPathDB" id="TriTrypDB:LdBPK_261210.1"/>
<accession>A0A3S7WZY6</accession>
<dbReference type="GO" id="GO:0033314">
    <property type="term" value="P:mitotic DNA replication checkpoint signaling"/>
    <property type="evidence" value="ECO:0007669"/>
    <property type="project" value="TreeGrafter"/>
</dbReference>
<evidence type="ECO:0000256" key="2">
    <source>
        <dbReference type="SAM" id="MobiDB-lite"/>
    </source>
</evidence>
<name>A0A3S7WZY6_LEIDO</name>
<dbReference type="Gene3D" id="3.40.50.10190">
    <property type="entry name" value="BRCT domain"/>
    <property type="match status" value="1"/>
</dbReference>
<dbReference type="InterPro" id="IPR001357">
    <property type="entry name" value="BRCT_dom"/>
</dbReference>
<dbReference type="EMBL" id="CP029525">
    <property type="protein sequence ID" value="AYU79722.1"/>
    <property type="molecule type" value="Genomic_DNA"/>
</dbReference>
<feature type="compositionally biased region" description="Basic and acidic residues" evidence="2">
    <location>
        <begin position="1720"/>
        <end position="1731"/>
    </location>
</feature>
<feature type="region of interest" description="Disordered" evidence="2">
    <location>
        <begin position="1"/>
        <end position="69"/>
    </location>
</feature>
<organism evidence="4 5">
    <name type="scientific">Leishmania donovani</name>
    <dbReference type="NCBI Taxonomy" id="5661"/>
    <lineage>
        <taxon>Eukaryota</taxon>
        <taxon>Discoba</taxon>
        <taxon>Euglenozoa</taxon>
        <taxon>Kinetoplastea</taxon>
        <taxon>Metakinetoplastina</taxon>
        <taxon>Trypanosomatida</taxon>
        <taxon>Trypanosomatidae</taxon>
        <taxon>Leishmaniinae</taxon>
        <taxon>Leishmania</taxon>
    </lineage>
</organism>
<feature type="compositionally biased region" description="Basic and acidic residues" evidence="2">
    <location>
        <begin position="38"/>
        <end position="69"/>
    </location>
</feature>
<feature type="region of interest" description="Disordered" evidence="2">
    <location>
        <begin position="434"/>
        <end position="482"/>
    </location>
</feature>
<feature type="region of interest" description="Disordered" evidence="2">
    <location>
        <begin position="2676"/>
        <end position="2700"/>
    </location>
</feature>
<feature type="domain" description="BRCT" evidence="3">
    <location>
        <begin position="1572"/>
        <end position="1649"/>
    </location>
</feature>
<feature type="compositionally biased region" description="Polar residues" evidence="2">
    <location>
        <begin position="1977"/>
        <end position="2017"/>
    </location>
</feature>
<feature type="compositionally biased region" description="Pro residues" evidence="2">
    <location>
        <begin position="1801"/>
        <end position="1812"/>
    </location>
</feature>
<dbReference type="GO" id="GO:0007095">
    <property type="term" value="P:mitotic G2 DNA damage checkpoint signaling"/>
    <property type="evidence" value="ECO:0007669"/>
    <property type="project" value="TreeGrafter"/>
</dbReference>
<feature type="region of interest" description="Disordered" evidence="2">
    <location>
        <begin position="1051"/>
        <end position="1076"/>
    </location>
</feature>
<evidence type="ECO:0000313" key="4">
    <source>
        <dbReference type="EMBL" id="AYU79722.1"/>
    </source>
</evidence>
<dbReference type="CDD" id="cd00027">
    <property type="entry name" value="BRCT"/>
    <property type="match status" value="1"/>
</dbReference>
<reference evidence="4 5" key="1">
    <citation type="journal article" date="2018" name="Sci. Rep.">
        <title>A complete Leishmania donovani reference genome identifies novel genetic variations associated with virulence.</title>
        <authorList>
            <person name="Lypaczewski P."/>
            <person name="Hoshizaki J."/>
            <person name="Zhang W.-W."/>
            <person name="McCall L.-I."/>
            <person name="Torcivia-Rodriguez J."/>
            <person name="Simonyan V."/>
            <person name="Kaur A."/>
            <person name="Dewar K."/>
            <person name="Matlashewski G."/>
        </authorList>
    </citation>
    <scope>NUCLEOTIDE SEQUENCE [LARGE SCALE GENOMIC DNA]</scope>
    <source>
        <strain evidence="4 5">LdCL</strain>
    </source>
</reference>
<dbReference type="GO" id="GO:0006270">
    <property type="term" value="P:DNA replication initiation"/>
    <property type="evidence" value="ECO:0007669"/>
    <property type="project" value="TreeGrafter"/>
</dbReference>
<feature type="compositionally biased region" description="Pro residues" evidence="2">
    <location>
        <begin position="1821"/>
        <end position="1837"/>
    </location>
</feature>
<feature type="compositionally biased region" description="Basic and acidic residues" evidence="2">
    <location>
        <begin position="823"/>
        <end position="832"/>
    </location>
</feature>
<keyword evidence="1" id="KW-0677">Repeat</keyword>
<feature type="compositionally biased region" description="Basic residues" evidence="2">
    <location>
        <begin position="1865"/>
        <end position="1875"/>
    </location>
</feature>
<evidence type="ECO:0000259" key="3">
    <source>
        <dbReference type="PROSITE" id="PS50172"/>
    </source>
</evidence>
<dbReference type="VEuPathDB" id="TriTrypDB:LDHU3_26.1500"/>
<dbReference type="InterPro" id="IPR036420">
    <property type="entry name" value="BRCT_dom_sf"/>
</dbReference>
<dbReference type="PANTHER" id="PTHR13561:SF20">
    <property type="entry name" value="DNA TOPOISOMERASE 2-BINDING PROTEIN 1"/>
    <property type="match status" value="1"/>
</dbReference>
<feature type="region of interest" description="Disordered" evidence="2">
    <location>
        <begin position="1675"/>
        <end position="1886"/>
    </location>
</feature>
<feature type="compositionally biased region" description="Low complexity" evidence="2">
    <location>
        <begin position="1838"/>
        <end position="1849"/>
    </location>
</feature>
<feature type="region of interest" description="Disordered" evidence="2">
    <location>
        <begin position="1092"/>
        <end position="1111"/>
    </location>
</feature>
<dbReference type="VEuPathDB" id="TriTrypDB:LdCL_260017700"/>
<feature type="region of interest" description="Disordered" evidence="2">
    <location>
        <begin position="2175"/>
        <end position="2198"/>
    </location>
</feature>
<feature type="compositionally biased region" description="Basic and acidic residues" evidence="2">
    <location>
        <begin position="1766"/>
        <end position="1779"/>
    </location>
</feature>
<feature type="region of interest" description="Disordered" evidence="2">
    <location>
        <begin position="2387"/>
        <end position="2427"/>
    </location>
</feature>
<gene>
    <name evidence="4" type="ORF">LdCL_260017700</name>
</gene>
<feature type="compositionally biased region" description="Low complexity" evidence="2">
    <location>
        <begin position="2677"/>
        <end position="2690"/>
    </location>
</feature>
<dbReference type="PANTHER" id="PTHR13561">
    <property type="entry name" value="DNA REPLICATION REGULATOR DPB11-RELATED"/>
    <property type="match status" value="1"/>
</dbReference>